<dbReference type="PANTHER" id="PTHR44154:SF1">
    <property type="entry name" value="QUINONE OXIDOREDUCTASE"/>
    <property type="match status" value="1"/>
</dbReference>
<dbReference type="InterPro" id="IPR051603">
    <property type="entry name" value="Zinc-ADH_QOR/CCCR"/>
</dbReference>
<organism evidence="3 4">
    <name type="scientific">Rhizobium puerariae</name>
    <dbReference type="NCBI Taxonomy" id="1585791"/>
    <lineage>
        <taxon>Bacteria</taxon>
        <taxon>Pseudomonadati</taxon>
        <taxon>Pseudomonadota</taxon>
        <taxon>Alphaproteobacteria</taxon>
        <taxon>Hyphomicrobiales</taxon>
        <taxon>Rhizobiaceae</taxon>
        <taxon>Rhizobium/Agrobacterium group</taxon>
        <taxon>Rhizobium</taxon>
    </lineage>
</organism>
<dbReference type="Proteomes" id="UP001589692">
    <property type="component" value="Unassembled WGS sequence"/>
</dbReference>
<dbReference type="SMART" id="SM00829">
    <property type="entry name" value="PKS_ER"/>
    <property type="match status" value="1"/>
</dbReference>
<dbReference type="Gene3D" id="3.90.180.10">
    <property type="entry name" value="Medium-chain alcohol dehydrogenases, catalytic domain"/>
    <property type="match status" value="1"/>
</dbReference>
<comment type="caution">
    <text evidence="3">The sequence shown here is derived from an EMBL/GenBank/DDBJ whole genome shotgun (WGS) entry which is preliminary data.</text>
</comment>
<sequence>MKAFYIKEHGGPEACVYATDFPDPVVKPGEVVLRVRASTLNYHDIFTRRGMPGITLNLPVVPGLDVAGEIVEVGAGVEGWTAGDRVVLDPINRLGKGVIGETTHGGLAEYCAAPAHQLIRIPDNVDFDTASVMPTAYATALRMMYTNGQVRAGEKVGILGASGGVGVCCVQLAKLAGADVVAFASSDDKLARLRDLGADHVVNYQQKDFLEEIHDLYGKPSRRGPRATNGLDVIVNYTGGDTWVKSLKTLRVGGRLLTCGATAGFDPAEDIRYIWVFELKILGSNAYTREDIVACLDLASQGKLKALVDEVFPLERAAEAFARVEDRRVLGKVLVHP</sequence>
<dbReference type="SUPFAM" id="SSF50129">
    <property type="entry name" value="GroES-like"/>
    <property type="match status" value="1"/>
</dbReference>
<dbReference type="RefSeq" id="WP_377260851.1">
    <property type="nucleotide sequence ID" value="NZ_JBHMAA010000014.1"/>
</dbReference>
<name>A0ABV6AG58_9HYPH</name>
<dbReference type="InterPro" id="IPR020843">
    <property type="entry name" value="ER"/>
</dbReference>
<evidence type="ECO:0000259" key="2">
    <source>
        <dbReference type="SMART" id="SM00829"/>
    </source>
</evidence>
<feature type="domain" description="Enoyl reductase (ER)" evidence="2">
    <location>
        <begin position="10"/>
        <end position="335"/>
    </location>
</feature>
<gene>
    <name evidence="3" type="ORF">ACFFP0_12210</name>
</gene>
<evidence type="ECO:0000256" key="1">
    <source>
        <dbReference type="ARBA" id="ARBA00022857"/>
    </source>
</evidence>
<reference evidence="3 4" key="1">
    <citation type="submission" date="2024-09" db="EMBL/GenBank/DDBJ databases">
        <authorList>
            <person name="Sun Q."/>
            <person name="Mori K."/>
        </authorList>
    </citation>
    <scope>NUCLEOTIDE SEQUENCE [LARGE SCALE GENOMIC DNA]</scope>
    <source>
        <strain evidence="3 4">TBRC 4938</strain>
    </source>
</reference>
<proteinExistence type="predicted"/>
<dbReference type="SUPFAM" id="SSF51735">
    <property type="entry name" value="NAD(P)-binding Rossmann-fold domains"/>
    <property type="match status" value="1"/>
</dbReference>
<dbReference type="EMBL" id="JBHMAA010000014">
    <property type="protein sequence ID" value="MFB9949619.1"/>
    <property type="molecule type" value="Genomic_DNA"/>
</dbReference>
<dbReference type="InterPro" id="IPR013154">
    <property type="entry name" value="ADH-like_N"/>
</dbReference>
<evidence type="ECO:0000313" key="3">
    <source>
        <dbReference type="EMBL" id="MFB9949619.1"/>
    </source>
</evidence>
<evidence type="ECO:0000313" key="4">
    <source>
        <dbReference type="Proteomes" id="UP001589692"/>
    </source>
</evidence>
<accession>A0ABV6AG58</accession>
<keyword evidence="1" id="KW-0521">NADP</keyword>
<dbReference type="InterPro" id="IPR013149">
    <property type="entry name" value="ADH-like_C"/>
</dbReference>
<keyword evidence="4" id="KW-1185">Reference proteome</keyword>
<dbReference type="InterPro" id="IPR011032">
    <property type="entry name" value="GroES-like_sf"/>
</dbReference>
<dbReference type="PANTHER" id="PTHR44154">
    <property type="entry name" value="QUINONE OXIDOREDUCTASE"/>
    <property type="match status" value="1"/>
</dbReference>
<dbReference type="Pfam" id="PF08240">
    <property type="entry name" value="ADH_N"/>
    <property type="match status" value="1"/>
</dbReference>
<dbReference type="Pfam" id="PF00107">
    <property type="entry name" value="ADH_zinc_N"/>
    <property type="match status" value="1"/>
</dbReference>
<dbReference type="InterPro" id="IPR036291">
    <property type="entry name" value="NAD(P)-bd_dom_sf"/>
</dbReference>
<protein>
    <submittedName>
        <fullName evidence="3">Zinc-binding dehydrogenase</fullName>
    </submittedName>
</protein>